<dbReference type="Gene3D" id="3.30.230.100">
    <property type="match status" value="1"/>
</dbReference>
<name>A0A072PHP8_9EURO</name>
<evidence type="ECO:0008006" key="3">
    <source>
        <dbReference type="Google" id="ProtNLM"/>
    </source>
</evidence>
<feature type="non-terminal residue" evidence="1">
    <location>
        <position position="142"/>
    </location>
</feature>
<dbReference type="GO" id="GO:0043248">
    <property type="term" value="P:proteasome assembly"/>
    <property type="evidence" value="ECO:0007669"/>
    <property type="project" value="InterPro"/>
</dbReference>
<sequence>LHIPYPANIMDPSFTPVELSFPLPKHPHLNLHAHLSFLRHCAMVHLTTTDIAESQNSSPPLGSFVYAMPDRSNGPNVISTALATSVSSIDYASRLAKILARRLQLPVYVGCSMNFAGTTAEEELEGLTLTIEQILNEWSRKS</sequence>
<accession>A0A072PHP8</accession>
<feature type="non-terminal residue" evidence="1">
    <location>
        <position position="1"/>
    </location>
</feature>
<organism evidence="1 2">
    <name type="scientific">Exophiala aquamarina CBS 119918</name>
    <dbReference type="NCBI Taxonomy" id="1182545"/>
    <lineage>
        <taxon>Eukaryota</taxon>
        <taxon>Fungi</taxon>
        <taxon>Dikarya</taxon>
        <taxon>Ascomycota</taxon>
        <taxon>Pezizomycotina</taxon>
        <taxon>Eurotiomycetes</taxon>
        <taxon>Chaetothyriomycetidae</taxon>
        <taxon>Chaetothyriales</taxon>
        <taxon>Herpotrichiellaceae</taxon>
        <taxon>Exophiala</taxon>
    </lineage>
</organism>
<comment type="caution">
    <text evidence="1">The sequence shown here is derived from an EMBL/GenBank/DDBJ whole genome shotgun (WGS) entry which is preliminary data.</text>
</comment>
<evidence type="ECO:0000313" key="2">
    <source>
        <dbReference type="Proteomes" id="UP000027920"/>
    </source>
</evidence>
<proteinExistence type="predicted"/>
<dbReference type="HOGENOM" id="CLU_108992_0_0_1"/>
<protein>
    <recommendedName>
        <fullName evidence="3">Proteasome assembly chaperone 4</fullName>
    </recommendedName>
</protein>
<dbReference type="OrthoDB" id="5407417at2759"/>
<keyword evidence="2" id="KW-1185">Reference proteome</keyword>
<evidence type="ECO:0000313" key="1">
    <source>
        <dbReference type="EMBL" id="KEF58808.1"/>
    </source>
</evidence>
<dbReference type="RefSeq" id="XP_013261398.1">
    <property type="nucleotide sequence ID" value="XM_013405944.1"/>
</dbReference>
<dbReference type="EMBL" id="AMGV01000003">
    <property type="protein sequence ID" value="KEF58808.1"/>
    <property type="molecule type" value="Genomic_DNA"/>
</dbReference>
<dbReference type="Pfam" id="PF16093">
    <property type="entry name" value="PAC4"/>
    <property type="match status" value="1"/>
</dbReference>
<dbReference type="InterPro" id="IPR032157">
    <property type="entry name" value="PAC4"/>
</dbReference>
<dbReference type="AlphaFoldDB" id="A0A072PHP8"/>
<dbReference type="GeneID" id="25278585"/>
<dbReference type="Proteomes" id="UP000027920">
    <property type="component" value="Unassembled WGS sequence"/>
</dbReference>
<dbReference type="VEuPathDB" id="FungiDB:A1O9_03651"/>
<gene>
    <name evidence="1" type="ORF">A1O9_03651</name>
</gene>
<reference evidence="1 2" key="1">
    <citation type="submission" date="2013-03" db="EMBL/GenBank/DDBJ databases">
        <title>The Genome Sequence of Exophiala aquamarina CBS 119918.</title>
        <authorList>
            <consortium name="The Broad Institute Genomics Platform"/>
            <person name="Cuomo C."/>
            <person name="de Hoog S."/>
            <person name="Gorbushina A."/>
            <person name="Walker B."/>
            <person name="Young S.K."/>
            <person name="Zeng Q."/>
            <person name="Gargeya S."/>
            <person name="Fitzgerald M."/>
            <person name="Haas B."/>
            <person name="Abouelleil A."/>
            <person name="Allen A.W."/>
            <person name="Alvarado L."/>
            <person name="Arachchi H.M."/>
            <person name="Berlin A.M."/>
            <person name="Chapman S.B."/>
            <person name="Gainer-Dewar J."/>
            <person name="Goldberg J."/>
            <person name="Griggs A."/>
            <person name="Gujja S."/>
            <person name="Hansen M."/>
            <person name="Howarth C."/>
            <person name="Imamovic A."/>
            <person name="Ireland A."/>
            <person name="Larimer J."/>
            <person name="McCowan C."/>
            <person name="Murphy C."/>
            <person name="Pearson M."/>
            <person name="Poon T.W."/>
            <person name="Priest M."/>
            <person name="Roberts A."/>
            <person name="Saif S."/>
            <person name="Shea T."/>
            <person name="Sisk P."/>
            <person name="Sykes S."/>
            <person name="Wortman J."/>
            <person name="Nusbaum C."/>
            <person name="Birren B."/>
        </authorList>
    </citation>
    <scope>NUCLEOTIDE SEQUENCE [LARGE SCALE GENOMIC DNA]</scope>
    <source>
        <strain evidence="1 2">CBS 119918</strain>
    </source>
</reference>